<reference evidence="2 3" key="1">
    <citation type="submission" date="2014-10" db="EMBL/GenBank/DDBJ databases">
        <title>Draft genome of the hookworm Ancylostoma caninum.</title>
        <authorList>
            <person name="Mitreva M."/>
        </authorList>
    </citation>
    <scope>NUCLEOTIDE SEQUENCE [LARGE SCALE GENOMIC DNA]</scope>
    <source>
        <strain evidence="2 3">Baltimore</strain>
    </source>
</reference>
<protein>
    <submittedName>
        <fullName evidence="2">Uncharacterized protein</fullName>
    </submittedName>
</protein>
<keyword evidence="3" id="KW-1185">Reference proteome</keyword>
<comment type="caution">
    <text evidence="2">The sequence shown here is derived from an EMBL/GenBank/DDBJ whole genome shotgun (WGS) entry which is preliminary data.</text>
</comment>
<gene>
    <name evidence="2" type="ORF">ANCCAN_29898</name>
</gene>
<proteinExistence type="predicted"/>
<evidence type="ECO:0000313" key="2">
    <source>
        <dbReference type="EMBL" id="RCN24405.1"/>
    </source>
</evidence>
<accession>A0A368F0D3</accession>
<evidence type="ECO:0000256" key="1">
    <source>
        <dbReference type="SAM" id="Phobius"/>
    </source>
</evidence>
<name>A0A368F0D3_ANCCA</name>
<organism evidence="2 3">
    <name type="scientific">Ancylostoma caninum</name>
    <name type="common">Dog hookworm</name>
    <dbReference type="NCBI Taxonomy" id="29170"/>
    <lineage>
        <taxon>Eukaryota</taxon>
        <taxon>Metazoa</taxon>
        <taxon>Ecdysozoa</taxon>
        <taxon>Nematoda</taxon>
        <taxon>Chromadorea</taxon>
        <taxon>Rhabditida</taxon>
        <taxon>Rhabditina</taxon>
        <taxon>Rhabditomorpha</taxon>
        <taxon>Strongyloidea</taxon>
        <taxon>Ancylostomatidae</taxon>
        <taxon>Ancylostomatinae</taxon>
        <taxon>Ancylostoma</taxon>
    </lineage>
</organism>
<keyword evidence="1" id="KW-1133">Transmembrane helix</keyword>
<keyword evidence="1" id="KW-0472">Membrane</keyword>
<dbReference type="EMBL" id="JOJR01020189">
    <property type="protein sequence ID" value="RCN24405.1"/>
    <property type="molecule type" value="Genomic_DNA"/>
</dbReference>
<dbReference type="AlphaFoldDB" id="A0A368F0D3"/>
<dbReference type="Proteomes" id="UP000252519">
    <property type="component" value="Unassembled WGS sequence"/>
</dbReference>
<keyword evidence="1" id="KW-0812">Transmembrane</keyword>
<evidence type="ECO:0000313" key="3">
    <source>
        <dbReference type="Proteomes" id="UP000252519"/>
    </source>
</evidence>
<feature type="transmembrane region" description="Helical" evidence="1">
    <location>
        <begin position="17"/>
        <end position="34"/>
    </location>
</feature>
<sequence>MACPAQHHTSCSTLKCYFYAAGFAIGAAAFGYFVRVCVSKNQYGAPETPGIYKLGSKWRRASLELV</sequence>